<feature type="compositionally biased region" description="Basic and acidic residues" evidence="2">
    <location>
        <begin position="415"/>
        <end position="427"/>
    </location>
</feature>
<feature type="region of interest" description="Disordered" evidence="2">
    <location>
        <begin position="82"/>
        <end position="179"/>
    </location>
</feature>
<dbReference type="Proteomes" id="UP000077266">
    <property type="component" value="Unassembled WGS sequence"/>
</dbReference>
<evidence type="ECO:0000256" key="1">
    <source>
        <dbReference type="SAM" id="Coils"/>
    </source>
</evidence>
<accession>A0A165CVQ4</accession>
<evidence type="ECO:0000313" key="3">
    <source>
        <dbReference type="EMBL" id="KZV83233.1"/>
    </source>
</evidence>
<feature type="compositionally biased region" description="Basic and acidic residues" evidence="2">
    <location>
        <begin position="310"/>
        <end position="320"/>
    </location>
</feature>
<feature type="compositionally biased region" description="Acidic residues" evidence="2">
    <location>
        <begin position="169"/>
        <end position="179"/>
    </location>
</feature>
<evidence type="ECO:0000313" key="4">
    <source>
        <dbReference type="Proteomes" id="UP000077266"/>
    </source>
</evidence>
<feature type="compositionally biased region" description="Acidic residues" evidence="2">
    <location>
        <begin position="401"/>
        <end position="413"/>
    </location>
</feature>
<dbReference type="InParanoid" id="A0A165CVQ4"/>
<dbReference type="AlphaFoldDB" id="A0A165CVQ4"/>
<sequence>MPPKIAIPAAASTADLIARHRAVVPRIRALLGFIAAADGDAEALSSLRAQLRALREENALLVGELQARIALGDLDSFVPEVADAPPPAMTAPPPARRSKTKKPASAAAKGPSGDRLEVVVPTLEEVRREAKKRKAPRTPTPPPAAPTSKKARKAPKKEKKNAKKAAASEEAEAIEADDEEDNLLFEQPCDFCRSTQQPCRVWTGHRASRSCAACHGRHMSCTRNGVRVAATPVAGASTADIAAVVAEALRQVGIVPVAQPSREPDDSSPRRLRRRLPSSSSEDEEDRAPKKRVRVKSPTKTPGVSTPPPRVKEEPADDIRIPAPMRGVVINLADSDEDAPPPPTTDVEDSAMATDVAQDDEEDSEDDAKAAEEQDEKAAEPAGESDGATSSESAKSTESEGSSEEESEEESGSESDAKSDRSKTVVA</sequence>
<feature type="compositionally biased region" description="Basic and acidic residues" evidence="2">
    <location>
        <begin position="367"/>
        <end position="379"/>
    </location>
</feature>
<keyword evidence="1" id="KW-0175">Coiled coil</keyword>
<feature type="coiled-coil region" evidence="1">
    <location>
        <begin position="37"/>
        <end position="64"/>
    </location>
</feature>
<feature type="compositionally biased region" description="Pro residues" evidence="2">
    <location>
        <begin position="84"/>
        <end position="95"/>
    </location>
</feature>
<evidence type="ECO:0000256" key="2">
    <source>
        <dbReference type="SAM" id="MobiDB-lite"/>
    </source>
</evidence>
<proteinExistence type="predicted"/>
<name>A0A165CVQ4_EXIGL</name>
<gene>
    <name evidence="3" type="ORF">EXIGLDRAFT_777766</name>
</gene>
<feature type="compositionally biased region" description="Acidic residues" evidence="2">
    <location>
        <begin position="357"/>
        <end position="366"/>
    </location>
</feature>
<feature type="compositionally biased region" description="Basic residues" evidence="2">
    <location>
        <begin position="149"/>
        <end position="163"/>
    </location>
</feature>
<organism evidence="3 4">
    <name type="scientific">Exidia glandulosa HHB12029</name>
    <dbReference type="NCBI Taxonomy" id="1314781"/>
    <lineage>
        <taxon>Eukaryota</taxon>
        <taxon>Fungi</taxon>
        <taxon>Dikarya</taxon>
        <taxon>Basidiomycota</taxon>
        <taxon>Agaricomycotina</taxon>
        <taxon>Agaricomycetes</taxon>
        <taxon>Auriculariales</taxon>
        <taxon>Exidiaceae</taxon>
        <taxon>Exidia</taxon>
    </lineage>
</organism>
<feature type="region of interest" description="Disordered" evidence="2">
    <location>
        <begin position="257"/>
        <end position="427"/>
    </location>
</feature>
<reference evidence="3 4" key="1">
    <citation type="journal article" date="2016" name="Mol. Biol. Evol.">
        <title>Comparative Genomics of Early-Diverging Mushroom-Forming Fungi Provides Insights into the Origins of Lignocellulose Decay Capabilities.</title>
        <authorList>
            <person name="Nagy L.G."/>
            <person name="Riley R."/>
            <person name="Tritt A."/>
            <person name="Adam C."/>
            <person name="Daum C."/>
            <person name="Floudas D."/>
            <person name="Sun H."/>
            <person name="Yadav J.S."/>
            <person name="Pangilinan J."/>
            <person name="Larsson K.H."/>
            <person name="Matsuura K."/>
            <person name="Barry K."/>
            <person name="Labutti K."/>
            <person name="Kuo R."/>
            <person name="Ohm R.A."/>
            <person name="Bhattacharya S.S."/>
            <person name="Shirouzu T."/>
            <person name="Yoshinaga Y."/>
            <person name="Martin F.M."/>
            <person name="Grigoriev I.V."/>
            <person name="Hibbett D.S."/>
        </authorList>
    </citation>
    <scope>NUCLEOTIDE SEQUENCE [LARGE SCALE GENOMIC DNA]</scope>
    <source>
        <strain evidence="3 4">HHB12029</strain>
    </source>
</reference>
<dbReference type="EMBL" id="KV426282">
    <property type="protein sequence ID" value="KZV83233.1"/>
    <property type="molecule type" value="Genomic_DNA"/>
</dbReference>
<keyword evidence="4" id="KW-1185">Reference proteome</keyword>
<protein>
    <submittedName>
        <fullName evidence="3">Uncharacterized protein</fullName>
    </submittedName>
</protein>
<feature type="compositionally biased region" description="Low complexity" evidence="2">
    <location>
        <begin position="389"/>
        <end position="400"/>
    </location>
</feature>